<comment type="caution">
    <text evidence="1">The sequence shown here is derived from an EMBL/GenBank/DDBJ whole genome shotgun (WGS) entry which is preliminary data.</text>
</comment>
<evidence type="ECO:0000313" key="1">
    <source>
        <dbReference type="EMBL" id="GAN77042.1"/>
    </source>
</evidence>
<evidence type="ECO:0000313" key="2">
    <source>
        <dbReference type="Proteomes" id="UP000032680"/>
    </source>
</evidence>
<name>A0A0D6P5T7_9PROT</name>
<reference evidence="1 2" key="1">
    <citation type="submission" date="2012-11" db="EMBL/GenBank/DDBJ databases">
        <title>Whole genome sequence of Acidisphaera rubrifaciens HS-AP3.</title>
        <authorList>
            <person name="Azuma Y."/>
            <person name="Higashiura N."/>
            <person name="Hirakawa H."/>
            <person name="Matsushita K."/>
        </authorList>
    </citation>
    <scope>NUCLEOTIDE SEQUENCE [LARGE SCALE GENOMIC DNA]</scope>
    <source>
        <strain evidence="1 2">HS-AP3</strain>
    </source>
</reference>
<keyword evidence="2" id="KW-1185">Reference proteome</keyword>
<protein>
    <submittedName>
        <fullName evidence="1">Uncharacterized protein</fullName>
    </submittedName>
</protein>
<proteinExistence type="predicted"/>
<sequence>MTIRGSVDTVAFDRATGWIADVHGRPLAVEAILDNQIIGQAVASLPRLDLAGAGLASTDCGYEVAFYRHIDPCYLPFVSVRLAGSDLALPRTSLTGFIDVMAPLYARFPAAARYRTLLGGLWTDRSDSRAALDGRVAIGILRAELVPLLDSFIATGRLVLPGEGAGSSSGAGGWSDAGGGRRDLALLLARWLDEATLRLLAAVLEDQAVVILEGAAMAEPGFRQAGEGDLPSPTECLTLLMVGSGTSAVLETVGGAHMMPEFSQGGTSRWLMTGAEIGAQLATTHAARLEETVLAPGDLVVLAPGALYRLRPRHEPDRGGQDRLGQERGEAGSISVLRAHALPARLGSLRAGQGRSIVLDAPLGTRIWA</sequence>
<dbReference type="RefSeq" id="WP_048861000.1">
    <property type="nucleotide sequence ID" value="NZ_BANB01000220.1"/>
</dbReference>
<dbReference type="OrthoDB" id="9807209at2"/>
<dbReference type="Proteomes" id="UP000032680">
    <property type="component" value="Unassembled WGS sequence"/>
</dbReference>
<dbReference type="EMBL" id="BANB01000220">
    <property type="protein sequence ID" value="GAN77042.1"/>
    <property type="molecule type" value="Genomic_DNA"/>
</dbReference>
<accession>A0A0D6P5T7</accession>
<gene>
    <name evidence="1" type="ORF">Asru_0220_18</name>
</gene>
<dbReference type="AlphaFoldDB" id="A0A0D6P5T7"/>
<organism evidence="1 2">
    <name type="scientific">Acidisphaera rubrifaciens HS-AP3</name>
    <dbReference type="NCBI Taxonomy" id="1231350"/>
    <lineage>
        <taxon>Bacteria</taxon>
        <taxon>Pseudomonadati</taxon>
        <taxon>Pseudomonadota</taxon>
        <taxon>Alphaproteobacteria</taxon>
        <taxon>Acetobacterales</taxon>
        <taxon>Acetobacteraceae</taxon>
        <taxon>Acidisphaera</taxon>
    </lineage>
</organism>